<protein>
    <submittedName>
        <fullName evidence="1">Uncharacterized protein</fullName>
    </submittedName>
</protein>
<reference evidence="1 2" key="1">
    <citation type="submission" date="2018-06" db="EMBL/GenBank/DDBJ databases">
        <authorList>
            <consortium name="Pathogen Informatics"/>
            <person name="Doyle S."/>
        </authorList>
    </citation>
    <scope>NUCLEOTIDE SEQUENCE [LARGE SCALE GENOMIC DNA]</scope>
    <source>
        <strain evidence="1 2">NCTC11938</strain>
    </source>
</reference>
<gene>
    <name evidence="1" type="ORF">NCTC11938_03017</name>
</gene>
<organism evidence="1 2">
    <name type="scientific">Proteus mirabilis</name>
    <dbReference type="NCBI Taxonomy" id="584"/>
    <lineage>
        <taxon>Bacteria</taxon>
        <taxon>Pseudomonadati</taxon>
        <taxon>Pseudomonadota</taxon>
        <taxon>Gammaproteobacteria</taxon>
        <taxon>Enterobacterales</taxon>
        <taxon>Morganellaceae</taxon>
        <taxon>Proteus</taxon>
    </lineage>
</organism>
<proteinExistence type="predicted"/>
<sequence>MNKTLLSNISNKISNIKDIKDDLIKQRTELNNRRSLSKITTIDFLYYVEHKPFYIKKEIYLSVKLIFNAFTT</sequence>
<evidence type="ECO:0000313" key="2">
    <source>
        <dbReference type="Proteomes" id="UP000254191"/>
    </source>
</evidence>
<dbReference type="Proteomes" id="UP000254191">
    <property type="component" value="Unassembled WGS sequence"/>
</dbReference>
<dbReference type="EMBL" id="UGTS01000005">
    <property type="protein sequence ID" value="SUC38746.1"/>
    <property type="molecule type" value="Genomic_DNA"/>
</dbReference>
<dbReference type="AlphaFoldDB" id="A0A379GCV0"/>
<accession>A0A379GCV0</accession>
<evidence type="ECO:0000313" key="1">
    <source>
        <dbReference type="EMBL" id="SUC38746.1"/>
    </source>
</evidence>
<name>A0A379GCV0_PROMI</name>